<dbReference type="Gene3D" id="2.30.30.60">
    <property type="match status" value="1"/>
</dbReference>
<evidence type="ECO:0000256" key="5">
    <source>
        <dbReference type="ARBA" id="ARBA00023136"/>
    </source>
</evidence>
<evidence type="ECO:0000256" key="2">
    <source>
        <dbReference type="ARBA" id="ARBA00008017"/>
    </source>
</evidence>
<keyword evidence="9" id="KW-1185">Reference proteome</keyword>
<proteinExistence type="inferred from homology"/>
<evidence type="ECO:0000256" key="3">
    <source>
        <dbReference type="ARBA" id="ARBA00022692"/>
    </source>
</evidence>
<dbReference type="PANTHER" id="PTHR30221:SF1">
    <property type="entry name" value="SMALL-CONDUCTANCE MECHANOSENSITIVE CHANNEL"/>
    <property type="match status" value="1"/>
</dbReference>
<dbReference type="GO" id="GO:0016020">
    <property type="term" value="C:membrane"/>
    <property type="evidence" value="ECO:0007669"/>
    <property type="project" value="UniProtKB-SubCell"/>
</dbReference>
<dbReference type="EMBL" id="JADEXS010000408">
    <property type="protein sequence ID" value="MBE9025395.1"/>
    <property type="molecule type" value="Genomic_DNA"/>
</dbReference>
<evidence type="ECO:0000256" key="1">
    <source>
        <dbReference type="ARBA" id="ARBA00004141"/>
    </source>
</evidence>
<keyword evidence="5 6" id="KW-0472">Membrane</keyword>
<dbReference type="PANTHER" id="PTHR30221">
    <property type="entry name" value="SMALL-CONDUCTANCE MECHANOSENSITIVE CHANNEL"/>
    <property type="match status" value="1"/>
</dbReference>
<dbReference type="AlphaFoldDB" id="A0A8J7DF75"/>
<comment type="caution">
    <text evidence="8">The sequence shown here is derived from an EMBL/GenBank/DDBJ whole genome shotgun (WGS) entry which is preliminary data.</text>
</comment>
<feature type="domain" description="Mechanosensitive ion channel MscS" evidence="7">
    <location>
        <begin position="195"/>
        <end position="264"/>
    </location>
</feature>
<evidence type="ECO:0000256" key="6">
    <source>
        <dbReference type="SAM" id="Phobius"/>
    </source>
</evidence>
<sequence>MIYTLIAQAAESTSKAPVAPAPPTFPTAAQITAFLYTFGASVIVCFVIYILLFYILRSFLRRTEKDTGLLILAISQIPAIAIFLFLSLKISLFQLGSGGIIDWIGQGLTALLIAALTYLISLLFTEAAVAYLKDYARKTEAVWDDVLIPLLQNFIPVITYIIGISLFFSSLGVDLSGIGLAIGSITVVLGLAVKDILSDFFSGLVLLVDTPFKFGDVISMPDGSIAIIKQIGIRVTKLYLINEHCEVYVPNTSLGGQNIVNLSRPTTHYAYTIQVSVRVDADAVVATNILQEIIIGHPDTLGDIDEKLGCLDSFAALREAEGDKLSKKEAGRLRLLVEKDVNNQLQKLEEAFEGFVMEIKQLEKGGLNPEELRSIQKNYLEVLNIVGLAVITERKGKRLRSRLEEQQTGKATLIGLIREWYQTWLKDPDLVFEDQNILPDEWEQKIELLKIKLNKIFQKISNPGVDETRLDDYSIKFVEWLHDNFKESNTAWKEPQVQLTDIQGAAMQFSVRFYVDNIQLEHWRRGNRVQNEVRREMVRRLRQAYIYTLG</sequence>
<feature type="transmembrane region" description="Helical" evidence="6">
    <location>
        <begin position="33"/>
        <end position="56"/>
    </location>
</feature>
<evidence type="ECO:0000259" key="7">
    <source>
        <dbReference type="Pfam" id="PF00924"/>
    </source>
</evidence>
<keyword evidence="3 6" id="KW-0812">Transmembrane</keyword>
<comment type="subcellular location">
    <subcellularLocation>
        <location evidence="1">Membrane</location>
        <topology evidence="1">Multi-pass membrane protein</topology>
    </subcellularLocation>
</comment>
<dbReference type="RefSeq" id="WP_193920393.1">
    <property type="nucleotide sequence ID" value="NZ_JADEXS020000001.1"/>
</dbReference>
<accession>A0A8J7DF75</accession>
<reference evidence="8" key="1">
    <citation type="submission" date="2020-10" db="EMBL/GenBank/DDBJ databases">
        <authorList>
            <person name="Castelo-Branco R."/>
            <person name="Eusebio N."/>
            <person name="Adriana R."/>
            <person name="Vieira A."/>
            <person name="Brugerolle De Fraissinette N."/>
            <person name="Rezende De Castro R."/>
            <person name="Schneider M.P."/>
            <person name="Vasconcelos V."/>
            <person name="Leao P.N."/>
        </authorList>
    </citation>
    <scope>NUCLEOTIDE SEQUENCE</scope>
    <source>
        <strain evidence="8">LEGE 12446</strain>
    </source>
</reference>
<dbReference type="InterPro" id="IPR006685">
    <property type="entry name" value="MscS_channel_2nd"/>
</dbReference>
<keyword evidence="4 6" id="KW-1133">Transmembrane helix</keyword>
<dbReference type="GO" id="GO:0008381">
    <property type="term" value="F:mechanosensitive monoatomic ion channel activity"/>
    <property type="evidence" value="ECO:0007669"/>
    <property type="project" value="InterPro"/>
</dbReference>
<comment type="similarity">
    <text evidence="2">Belongs to the MscS (TC 1.A.23) family.</text>
</comment>
<dbReference type="InterPro" id="IPR011014">
    <property type="entry name" value="MscS_channel_TM-2"/>
</dbReference>
<dbReference type="Proteomes" id="UP000622533">
    <property type="component" value="Unassembled WGS sequence"/>
</dbReference>
<feature type="transmembrane region" description="Helical" evidence="6">
    <location>
        <begin position="146"/>
        <end position="169"/>
    </location>
</feature>
<dbReference type="Gene3D" id="1.10.287.1260">
    <property type="match status" value="1"/>
</dbReference>
<evidence type="ECO:0000313" key="8">
    <source>
        <dbReference type="EMBL" id="MBE9025395.1"/>
    </source>
</evidence>
<dbReference type="InterPro" id="IPR023408">
    <property type="entry name" value="MscS_beta-dom_sf"/>
</dbReference>
<dbReference type="InterPro" id="IPR045275">
    <property type="entry name" value="MscS_archaea/bacteria_type"/>
</dbReference>
<gene>
    <name evidence="8" type="ORF">IQ276_24120</name>
</gene>
<dbReference type="SUPFAM" id="SSF50182">
    <property type="entry name" value="Sm-like ribonucleoproteins"/>
    <property type="match status" value="1"/>
</dbReference>
<name>A0A8J7DF75_DESMC</name>
<dbReference type="SUPFAM" id="SSF82861">
    <property type="entry name" value="Mechanosensitive channel protein MscS (YggB), transmembrane region"/>
    <property type="match status" value="1"/>
</dbReference>
<feature type="transmembrane region" description="Helical" evidence="6">
    <location>
        <begin position="68"/>
        <end position="88"/>
    </location>
</feature>
<protein>
    <submittedName>
        <fullName evidence="8">Mechanosensitive ion channel family protein</fullName>
    </submittedName>
</protein>
<evidence type="ECO:0000256" key="4">
    <source>
        <dbReference type="ARBA" id="ARBA00022989"/>
    </source>
</evidence>
<feature type="transmembrane region" description="Helical" evidence="6">
    <location>
        <begin position="100"/>
        <end position="125"/>
    </location>
</feature>
<evidence type="ECO:0000313" key="9">
    <source>
        <dbReference type="Proteomes" id="UP000622533"/>
    </source>
</evidence>
<dbReference type="InterPro" id="IPR010920">
    <property type="entry name" value="LSM_dom_sf"/>
</dbReference>
<organism evidence="8 9">
    <name type="scientific">Desmonostoc muscorum LEGE 12446</name>
    <dbReference type="NCBI Taxonomy" id="1828758"/>
    <lineage>
        <taxon>Bacteria</taxon>
        <taxon>Bacillati</taxon>
        <taxon>Cyanobacteriota</taxon>
        <taxon>Cyanophyceae</taxon>
        <taxon>Nostocales</taxon>
        <taxon>Nostocaceae</taxon>
        <taxon>Desmonostoc</taxon>
    </lineage>
</organism>
<dbReference type="Pfam" id="PF00924">
    <property type="entry name" value="MS_channel_2nd"/>
    <property type="match status" value="1"/>
</dbReference>